<dbReference type="Proteomes" id="UP000606974">
    <property type="component" value="Unassembled WGS sequence"/>
</dbReference>
<organism evidence="4 5">
    <name type="scientific">Endocarpon pusillum</name>
    <dbReference type="NCBI Taxonomy" id="364733"/>
    <lineage>
        <taxon>Eukaryota</taxon>
        <taxon>Fungi</taxon>
        <taxon>Dikarya</taxon>
        <taxon>Ascomycota</taxon>
        <taxon>Pezizomycotina</taxon>
        <taxon>Eurotiomycetes</taxon>
        <taxon>Chaetothyriomycetidae</taxon>
        <taxon>Verrucariales</taxon>
        <taxon>Verrucariaceae</taxon>
        <taxon>Endocarpon</taxon>
    </lineage>
</organism>
<evidence type="ECO:0000259" key="3">
    <source>
        <dbReference type="Pfam" id="PF20684"/>
    </source>
</evidence>
<feature type="domain" description="Rhodopsin" evidence="3">
    <location>
        <begin position="51"/>
        <end position="288"/>
    </location>
</feature>
<dbReference type="EMBL" id="JAACFV010000107">
    <property type="protein sequence ID" value="KAF7505547.1"/>
    <property type="molecule type" value="Genomic_DNA"/>
</dbReference>
<feature type="transmembrane region" description="Helical" evidence="2">
    <location>
        <begin position="32"/>
        <end position="54"/>
    </location>
</feature>
<evidence type="ECO:0000313" key="5">
    <source>
        <dbReference type="Proteomes" id="UP000606974"/>
    </source>
</evidence>
<dbReference type="PANTHER" id="PTHR38794:SF1">
    <property type="entry name" value="INTEGRAL MEMBRANE PROTEIN"/>
    <property type="match status" value="1"/>
</dbReference>
<evidence type="ECO:0000313" key="4">
    <source>
        <dbReference type="EMBL" id="KAF7505547.1"/>
    </source>
</evidence>
<evidence type="ECO:0000256" key="1">
    <source>
        <dbReference type="SAM" id="MobiDB-lite"/>
    </source>
</evidence>
<keyword evidence="2" id="KW-0812">Transmembrane</keyword>
<feature type="transmembrane region" description="Helical" evidence="2">
    <location>
        <begin position="143"/>
        <end position="165"/>
    </location>
</feature>
<feature type="region of interest" description="Disordered" evidence="1">
    <location>
        <begin position="424"/>
        <end position="452"/>
    </location>
</feature>
<name>A0A8H7AD47_9EURO</name>
<keyword evidence="5" id="KW-1185">Reference proteome</keyword>
<dbReference type="OrthoDB" id="3918601at2759"/>
<gene>
    <name evidence="4" type="ORF">GJ744_000709</name>
</gene>
<dbReference type="InterPro" id="IPR049326">
    <property type="entry name" value="Rhodopsin_dom_fungi"/>
</dbReference>
<dbReference type="AlphaFoldDB" id="A0A8H7AD47"/>
<keyword evidence="2" id="KW-1133">Transmembrane helix</keyword>
<evidence type="ECO:0000256" key="2">
    <source>
        <dbReference type="SAM" id="Phobius"/>
    </source>
</evidence>
<feature type="transmembrane region" description="Helical" evidence="2">
    <location>
        <begin position="109"/>
        <end position="131"/>
    </location>
</feature>
<proteinExistence type="predicted"/>
<feature type="transmembrane region" description="Helical" evidence="2">
    <location>
        <begin position="190"/>
        <end position="214"/>
    </location>
</feature>
<accession>A0A8H7AD47</accession>
<dbReference type="Pfam" id="PF20684">
    <property type="entry name" value="Fung_rhodopsin"/>
    <property type="match status" value="1"/>
</dbReference>
<feature type="transmembrane region" description="Helical" evidence="2">
    <location>
        <begin position="226"/>
        <end position="247"/>
    </location>
</feature>
<reference evidence="4" key="1">
    <citation type="submission" date="2020-02" db="EMBL/GenBank/DDBJ databases">
        <authorList>
            <person name="Palmer J.M."/>
        </authorList>
    </citation>
    <scope>NUCLEOTIDE SEQUENCE</scope>
    <source>
        <strain evidence="4">EPUS1.4</strain>
        <tissue evidence="4">Thallus</tissue>
    </source>
</reference>
<keyword evidence="2" id="KW-0472">Membrane</keyword>
<protein>
    <recommendedName>
        <fullName evidence="3">Rhodopsin domain-containing protein</fullName>
    </recommendedName>
</protein>
<comment type="caution">
    <text evidence="4">The sequence shown here is derived from an EMBL/GenBank/DDBJ whole genome shotgun (WGS) entry which is preliminary data.</text>
</comment>
<sequence length="530" mass="57435">MSSPILSEVHPPSIYNLSPPHGAITESDHGGYVVIAGWIMMCFFSLSVLTRLMTRFMPVRVYGSDDIIIAIAMVIGIAQTAAIHVSASNGLGRHIHTLSYDSYEIFAKAYYASDLLFLVTIYLAKVSLVVFIMRLTPSHNILYFCYGFLTTLTMWMLASVFSLAFQCSLPQPWDSMQLHLATCDVNIAGLYYSIGAVDILSDIVIIGTPTIIVWNVQISRAQRFTVIGVFGSRLAVCTCSAILLASIPEFIKSSDRSWEAVTPQIWRQVVQCLSLITACIPCLRPFLASLESGFIDSSMRGVIGKTYGGGSGHGIGDRTVPSSFAMTSFATRGRNATIANGTLGKDSEIETNTLIDLGRNGNSKRSLLSPKSAATEVHEPSGALKGSSRLHFGHQTCTCSQVPLTTTITSDIHRDSKKLDTFHQGRRAGKVESTEVLPSRKSGGLDDYMQPVRMGDGGIRETREVLISIEHSGSHLVDGARCAHGSGACSNQVIEEQFLQEHSTSCSSYPTVEAAFPTPAPSTPRTSCLR</sequence>
<feature type="compositionally biased region" description="Basic and acidic residues" evidence="1">
    <location>
        <begin position="424"/>
        <end position="433"/>
    </location>
</feature>
<dbReference type="PANTHER" id="PTHR38794">
    <property type="entry name" value="INTEGRAL MEMBRANE PROTEIN"/>
    <property type="match status" value="1"/>
</dbReference>
<feature type="transmembrane region" description="Helical" evidence="2">
    <location>
        <begin position="66"/>
        <end position="89"/>
    </location>
</feature>